<keyword evidence="1" id="KW-0732">Signal</keyword>
<name>A0AAP2GX04_9BACT</name>
<proteinExistence type="predicted"/>
<feature type="chain" id="PRO_5042948161" description="Lipocalin-like domain-containing protein" evidence="1">
    <location>
        <begin position="21"/>
        <end position="159"/>
    </location>
</feature>
<evidence type="ECO:0000313" key="2">
    <source>
        <dbReference type="EMBL" id="MBT1711882.1"/>
    </source>
</evidence>
<dbReference type="AlphaFoldDB" id="A0AAP2GX04"/>
<reference evidence="2 3" key="1">
    <citation type="submission" date="2021-05" db="EMBL/GenBank/DDBJ databases">
        <title>A Polyphasic approach of four new species of the genus Ohtaekwangia: Ohtaekwangia histidinii sp. nov., Ohtaekwangia cretensis sp. nov., Ohtaekwangia indiensis sp. nov., Ohtaekwangia reichenbachii sp. nov. from diverse environment.</title>
        <authorList>
            <person name="Octaviana S."/>
        </authorList>
    </citation>
    <scope>NUCLEOTIDE SEQUENCE [LARGE SCALE GENOMIC DNA]</scope>
    <source>
        <strain evidence="2 3">PWU5</strain>
    </source>
</reference>
<organism evidence="2 3">
    <name type="scientific">Dawidia cretensis</name>
    <dbReference type="NCBI Taxonomy" id="2782350"/>
    <lineage>
        <taxon>Bacteria</taxon>
        <taxon>Pseudomonadati</taxon>
        <taxon>Bacteroidota</taxon>
        <taxon>Cytophagia</taxon>
        <taxon>Cytophagales</taxon>
        <taxon>Chryseotaleaceae</taxon>
        <taxon>Dawidia</taxon>
    </lineage>
</organism>
<gene>
    <name evidence="2" type="ORF">KK062_26810</name>
</gene>
<keyword evidence="3" id="KW-1185">Reference proteome</keyword>
<evidence type="ECO:0000256" key="1">
    <source>
        <dbReference type="SAM" id="SignalP"/>
    </source>
</evidence>
<protein>
    <recommendedName>
        <fullName evidence="4">Lipocalin-like domain-containing protein</fullName>
    </recommendedName>
</protein>
<sequence>MKSFHSLYFITLLAAAIVLGACGSDDSGDAGSVEKEKLALLTHTWTVESVTQSDNRTAEFQNPDFTITLGGEFRADSPKGAYTYAVAGTQPALKPWATSGTWTFGSDASKTLVRDDGVNVAYTLDGSTLTLTFTCATCDEDNAKKGSAEGPWIFVLKAD</sequence>
<comment type="caution">
    <text evidence="2">The sequence shown here is derived from an EMBL/GenBank/DDBJ whole genome shotgun (WGS) entry which is preliminary data.</text>
</comment>
<dbReference type="RefSeq" id="WP_254087451.1">
    <property type="nucleotide sequence ID" value="NZ_JAHESE010000043.1"/>
</dbReference>
<dbReference type="PROSITE" id="PS51257">
    <property type="entry name" value="PROKAR_LIPOPROTEIN"/>
    <property type="match status" value="1"/>
</dbReference>
<evidence type="ECO:0000313" key="3">
    <source>
        <dbReference type="Proteomes" id="UP001319080"/>
    </source>
</evidence>
<evidence type="ECO:0008006" key="4">
    <source>
        <dbReference type="Google" id="ProtNLM"/>
    </source>
</evidence>
<feature type="signal peptide" evidence="1">
    <location>
        <begin position="1"/>
        <end position="20"/>
    </location>
</feature>
<dbReference type="Proteomes" id="UP001319080">
    <property type="component" value="Unassembled WGS sequence"/>
</dbReference>
<accession>A0AAP2GX04</accession>
<dbReference type="EMBL" id="JAHESE010000043">
    <property type="protein sequence ID" value="MBT1711882.1"/>
    <property type="molecule type" value="Genomic_DNA"/>
</dbReference>